<accession>A0A923S4L0</accession>
<evidence type="ECO:0000259" key="1">
    <source>
        <dbReference type="PROSITE" id="PS50043"/>
    </source>
</evidence>
<protein>
    <submittedName>
        <fullName evidence="2">Helix-turn-helix transcriptional regulator</fullName>
    </submittedName>
</protein>
<evidence type="ECO:0000313" key="2">
    <source>
        <dbReference type="EMBL" id="MBC5767615.1"/>
    </source>
</evidence>
<dbReference type="GO" id="GO:0006355">
    <property type="term" value="P:regulation of DNA-templated transcription"/>
    <property type="evidence" value="ECO:0007669"/>
    <property type="project" value="InterPro"/>
</dbReference>
<gene>
    <name evidence="2" type="ORF">H8R02_24330</name>
</gene>
<dbReference type="SMART" id="SM00421">
    <property type="entry name" value="HTH_LUXR"/>
    <property type="match status" value="1"/>
</dbReference>
<organism evidence="2 3">
    <name type="scientific">Ramlibacter albus</name>
    <dbReference type="NCBI Taxonomy" id="2079448"/>
    <lineage>
        <taxon>Bacteria</taxon>
        <taxon>Pseudomonadati</taxon>
        <taxon>Pseudomonadota</taxon>
        <taxon>Betaproteobacteria</taxon>
        <taxon>Burkholderiales</taxon>
        <taxon>Comamonadaceae</taxon>
        <taxon>Ramlibacter</taxon>
    </lineage>
</organism>
<dbReference type="InterPro" id="IPR000792">
    <property type="entry name" value="Tscrpt_reg_LuxR_C"/>
</dbReference>
<evidence type="ECO:0000313" key="3">
    <source>
        <dbReference type="Proteomes" id="UP000596827"/>
    </source>
</evidence>
<comment type="caution">
    <text evidence="2">The sequence shown here is derived from an EMBL/GenBank/DDBJ whole genome shotgun (WGS) entry which is preliminary data.</text>
</comment>
<dbReference type="Gene3D" id="1.10.10.10">
    <property type="entry name" value="Winged helix-like DNA-binding domain superfamily/Winged helix DNA-binding domain"/>
    <property type="match status" value="1"/>
</dbReference>
<name>A0A923S4L0_9BURK</name>
<dbReference type="CDD" id="cd06170">
    <property type="entry name" value="LuxR_C_like"/>
    <property type="match status" value="1"/>
</dbReference>
<dbReference type="InterPro" id="IPR016032">
    <property type="entry name" value="Sig_transdc_resp-reg_C-effctor"/>
</dbReference>
<sequence length="332" mass="36184">MDLPRQHRHQVDHRGESFLVCCERAGAAIRVWVERTSGTDRDRIVLADGHTHAPDSADVRNEFAILADNALGVAEEVAMSSGLFHRTGRSVQAGARLLAVWGFSSSSPLRIRAPGEADTRPVRDPFGLVGKDVHAVMRFFEESVRIFGVSGIAVTGPDVASDDPDRRTLVAASPQALGEVDPAYLVTNERRMHPAAEWGPLGDCPYVGALALAQFGFEVWISVRISLMDGHYYEVMMFGSATLSEGAHAQLAAATGFNMIAPLRRAAVASLKISSRELEVLRHGAMGVKETAELLGLTISTVKFHRDNIRRKIGGETTWQTYLRAQKLGVFD</sequence>
<reference evidence="2" key="1">
    <citation type="submission" date="2020-08" db="EMBL/GenBank/DDBJ databases">
        <title>Ramlibacter sp. GTP1 16S ribosomal RNA gene genome sequencing and assembly.</title>
        <authorList>
            <person name="Kang M."/>
        </authorList>
    </citation>
    <scope>NUCLEOTIDE SEQUENCE</scope>
    <source>
        <strain evidence="2">GTP1</strain>
    </source>
</reference>
<dbReference type="SUPFAM" id="SSF46894">
    <property type="entry name" value="C-terminal effector domain of the bipartite response regulators"/>
    <property type="match status" value="1"/>
</dbReference>
<dbReference type="EMBL" id="JACORU010000011">
    <property type="protein sequence ID" value="MBC5767615.1"/>
    <property type="molecule type" value="Genomic_DNA"/>
</dbReference>
<dbReference type="Pfam" id="PF00196">
    <property type="entry name" value="GerE"/>
    <property type="match status" value="1"/>
</dbReference>
<dbReference type="RefSeq" id="WP_187084097.1">
    <property type="nucleotide sequence ID" value="NZ_JACORU010000011.1"/>
</dbReference>
<keyword evidence="3" id="KW-1185">Reference proteome</keyword>
<dbReference type="Proteomes" id="UP000596827">
    <property type="component" value="Unassembled WGS sequence"/>
</dbReference>
<dbReference type="PROSITE" id="PS50043">
    <property type="entry name" value="HTH_LUXR_2"/>
    <property type="match status" value="1"/>
</dbReference>
<dbReference type="AlphaFoldDB" id="A0A923S4L0"/>
<dbReference type="GO" id="GO:0003677">
    <property type="term" value="F:DNA binding"/>
    <property type="evidence" value="ECO:0007669"/>
    <property type="project" value="InterPro"/>
</dbReference>
<proteinExistence type="predicted"/>
<dbReference type="InterPro" id="IPR036388">
    <property type="entry name" value="WH-like_DNA-bd_sf"/>
</dbReference>
<feature type="domain" description="HTH luxR-type" evidence="1">
    <location>
        <begin position="266"/>
        <end position="329"/>
    </location>
</feature>